<feature type="transmembrane region" description="Helical" evidence="6">
    <location>
        <begin position="43"/>
        <end position="65"/>
    </location>
</feature>
<dbReference type="InterPro" id="IPR000620">
    <property type="entry name" value="EamA_dom"/>
</dbReference>
<keyword evidence="4 6" id="KW-1133">Transmembrane helix</keyword>
<dbReference type="SUPFAM" id="SSF103481">
    <property type="entry name" value="Multidrug resistance efflux transporter EmrE"/>
    <property type="match status" value="2"/>
</dbReference>
<dbReference type="Proteomes" id="UP000318509">
    <property type="component" value="Unassembled WGS sequence"/>
</dbReference>
<evidence type="ECO:0000313" key="9">
    <source>
        <dbReference type="Proteomes" id="UP000318509"/>
    </source>
</evidence>
<feature type="transmembrane region" description="Helical" evidence="6">
    <location>
        <begin position="132"/>
        <end position="149"/>
    </location>
</feature>
<reference evidence="8 9" key="1">
    <citation type="journal article" date="2019" name="Nat. Microbiol.">
        <title>Mediterranean grassland soil C-N compound turnover is dependent on rainfall and depth, and is mediated by genomically divergent microorganisms.</title>
        <authorList>
            <person name="Diamond S."/>
            <person name="Andeer P.F."/>
            <person name="Li Z."/>
            <person name="Crits-Christoph A."/>
            <person name="Burstein D."/>
            <person name="Anantharaman K."/>
            <person name="Lane K.R."/>
            <person name="Thomas B.C."/>
            <person name="Pan C."/>
            <person name="Northen T.R."/>
            <person name="Banfield J.F."/>
        </authorList>
    </citation>
    <scope>NUCLEOTIDE SEQUENCE [LARGE SCALE GENOMIC DNA]</scope>
    <source>
        <strain evidence="8">NP_3</strain>
    </source>
</reference>
<dbReference type="PANTHER" id="PTHR32322:SF2">
    <property type="entry name" value="EAMA DOMAIN-CONTAINING PROTEIN"/>
    <property type="match status" value="1"/>
</dbReference>
<evidence type="ECO:0000256" key="5">
    <source>
        <dbReference type="ARBA" id="ARBA00023136"/>
    </source>
</evidence>
<sequence>MPPDTAAPRRRLSGWVQGEPLLAVVLWGGIYPGAKLGLAEIPVLTFTYLRVVLAALVLAAAAGGWRPPPAFSLWKPLLGAGLAQTAFQLLLIAGLQRTTAGTSAILLAAAPLLTAAWLAFARRERASGRQWISLLVGLAGVGLVVRGGTAGFEWRHLAGNLLALAAAGAWSWYSLAIGPLVGALGTMRATGGAMAVAGIFLSPIALSGAWRLPWAGISWAAWAGLVYGAIAGMVVAMSLWGRSVGRLGPRQTMTYAYLEPVSAVLIAAVLLGESLHPIQAAGALLTFAGVWLAGARDYGMGGSAAAREAPAGGVYRSALTSAPTSRINDRK</sequence>
<dbReference type="EMBL" id="VBAK01000037">
    <property type="protein sequence ID" value="TMI93149.1"/>
    <property type="molecule type" value="Genomic_DNA"/>
</dbReference>
<comment type="similarity">
    <text evidence="2">Belongs to the EamA transporter family.</text>
</comment>
<feature type="domain" description="EamA" evidence="7">
    <location>
        <begin position="21"/>
        <end position="145"/>
    </location>
</feature>
<dbReference type="InterPro" id="IPR050638">
    <property type="entry name" value="AA-Vitamin_Transporters"/>
</dbReference>
<dbReference type="PANTHER" id="PTHR32322">
    <property type="entry name" value="INNER MEMBRANE TRANSPORTER"/>
    <property type="match status" value="1"/>
</dbReference>
<dbReference type="GO" id="GO:0016020">
    <property type="term" value="C:membrane"/>
    <property type="evidence" value="ECO:0007669"/>
    <property type="project" value="UniProtKB-SubCell"/>
</dbReference>
<feature type="transmembrane region" description="Helical" evidence="6">
    <location>
        <begin position="161"/>
        <end position="181"/>
    </location>
</feature>
<evidence type="ECO:0000256" key="1">
    <source>
        <dbReference type="ARBA" id="ARBA00004141"/>
    </source>
</evidence>
<dbReference type="InterPro" id="IPR037185">
    <property type="entry name" value="EmrE-like"/>
</dbReference>
<name>A0A537KBJ5_9BACT</name>
<gene>
    <name evidence="8" type="ORF">E6H00_01705</name>
</gene>
<keyword evidence="5 6" id="KW-0472">Membrane</keyword>
<evidence type="ECO:0000256" key="4">
    <source>
        <dbReference type="ARBA" id="ARBA00022989"/>
    </source>
</evidence>
<feature type="transmembrane region" description="Helical" evidence="6">
    <location>
        <begin position="101"/>
        <end position="120"/>
    </location>
</feature>
<feature type="domain" description="EamA" evidence="7">
    <location>
        <begin position="158"/>
        <end position="293"/>
    </location>
</feature>
<feature type="transmembrane region" description="Helical" evidence="6">
    <location>
        <begin position="193"/>
        <end position="213"/>
    </location>
</feature>
<evidence type="ECO:0000256" key="2">
    <source>
        <dbReference type="ARBA" id="ARBA00007362"/>
    </source>
</evidence>
<organism evidence="8 9">
    <name type="scientific">Candidatus Segetimicrobium genomatis</name>
    <dbReference type="NCBI Taxonomy" id="2569760"/>
    <lineage>
        <taxon>Bacteria</taxon>
        <taxon>Bacillati</taxon>
        <taxon>Candidatus Sysuimicrobiota</taxon>
        <taxon>Candidatus Sysuimicrobiia</taxon>
        <taxon>Candidatus Sysuimicrobiales</taxon>
        <taxon>Candidatus Segetimicrobiaceae</taxon>
        <taxon>Candidatus Segetimicrobium</taxon>
    </lineage>
</organism>
<accession>A0A537KBJ5</accession>
<dbReference type="Pfam" id="PF00892">
    <property type="entry name" value="EamA"/>
    <property type="match status" value="2"/>
</dbReference>
<protein>
    <submittedName>
        <fullName evidence="8">DMT family transporter</fullName>
    </submittedName>
</protein>
<evidence type="ECO:0000256" key="6">
    <source>
        <dbReference type="SAM" id="Phobius"/>
    </source>
</evidence>
<dbReference type="AlphaFoldDB" id="A0A537KBJ5"/>
<evidence type="ECO:0000313" key="8">
    <source>
        <dbReference type="EMBL" id="TMI93149.1"/>
    </source>
</evidence>
<feature type="transmembrane region" description="Helical" evidence="6">
    <location>
        <begin position="252"/>
        <end position="272"/>
    </location>
</feature>
<keyword evidence="3 6" id="KW-0812">Transmembrane</keyword>
<feature type="transmembrane region" description="Helical" evidence="6">
    <location>
        <begin position="219"/>
        <end position="240"/>
    </location>
</feature>
<evidence type="ECO:0000259" key="7">
    <source>
        <dbReference type="Pfam" id="PF00892"/>
    </source>
</evidence>
<comment type="subcellular location">
    <subcellularLocation>
        <location evidence="1">Membrane</location>
        <topology evidence="1">Multi-pass membrane protein</topology>
    </subcellularLocation>
</comment>
<evidence type="ECO:0000256" key="3">
    <source>
        <dbReference type="ARBA" id="ARBA00022692"/>
    </source>
</evidence>
<comment type="caution">
    <text evidence="8">The sequence shown here is derived from an EMBL/GenBank/DDBJ whole genome shotgun (WGS) entry which is preliminary data.</text>
</comment>
<feature type="transmembrane region" description="Helical" evidence="6">
    <location>
        <begin position="278"/>
        <end position="295"/>
    </location>
</feature>
<feature type="transmembrane region" description="Helical" evidence="6">
    <location>
        <begin position="77"/>
        <end position="95"/>
    </location>
</feature>
<proteinExistence type="inferred from homology"/>
<feature type="transmembrane region" description="Helical" evidence="6">
    <location>
        <begin position="12"/>
        <end position="31"/>
    </location>
</feature>